<evidence type="ECO:0000256" key="4">
    <source>
        <dbReference type="ARBA" id="ARBA00022679"/>
    </source>
</evidence>
<dbReference type="AlphaFoldDB" id="A0A556C911"/>
<reference evidence="8 9" key="1">
    <citation type="submission" date="2019-07" db="EMBL/GenBank/DDBJ databases">
        <title>Draft genome sequence of Brevibacterium aurantiacum XU54 isolated from Xinjiang China.</title>
        <authorList>
            <person name="Xu X."/>
        </authorList>
    </citation>
    <scope>NUCLEOTIDE SEQUENCE [LARGE SCALE GENOMIC DNA]</scope>
    <source>
        <strain evidence="8 9">XU54</strain>
    </source>
</reference>
<comment type="similarity">
    <text evidence="2">Belongs to the CDP-glycerol glycerophosphotransferase family.</text>
</comment>
<dbReference type="RefSeq" id="WP_143923672.1">
    <property type="nucleotide sequence ID" value="NZ_VLTK01000010.1"/>
</dbReference>
<accession>A0A556C911</accession>
<keyword evidence="3" id="KW-1003">Cell membrane</keyword>
<protein>
    <submittedName>
        <fullName evidence="8">Glycosyltransferase</fullName>
    </submittedName>
</protein>
<keyword evidence="5" id="KW-0777">Teichoic acid biosynthesis</keyword>
<dbReference type="CDD" id="cd00761">
    <property type="entry name" value="Glyco_tranf_GTA_type"/>
    <property type="match status" value="1"/>
</dbReference>
<evidence type="ECO:0000256" key="6">
    <source>
        <dbReference type="ARBA" id="ARBA00023136"/>
    </source>
</evidence>
<comment type="caution">
    <text evidence="8">The sequence shown here is derived from an EMBL/GenBank/DDBJ whole genome shotgun (WGS) entry which is preliminary data.</text>
</comment>
<dbReference type="PANTHER" id="PTHR37316">
    <property type="entry name" value="TEICHOIC ACID GLYCEROL-PHOSPHATE PRIMASE"/>
    <property type="match status" value="1"/>
</dbReference>
<organism evidence="8 9">
    <name type="scientific">Brevibacterium aurantiacum</name>
    <dbReference type="NCBI Taxonomy" id="273384"/>
    <lineage>
        <taxon>Bacteria</taxon>
        <taxon>Bacillati</taxon>
        <taxon>Actinomycetota</taxon>
        <taxon>Actinomycetes</taxon>
        <taxon>Micrococcales</taxon>
        <taxon>Brevibacteriaceae</taxon>
        <taxon>Brevibacterium</taxon>
    </lineage>
</organism>
<dbReference type="SUPFAM" id="SSF53448">
    <property type="entry name" value="Nucleotide-diphospho-sugar transferases"/>
    <property type="match status" value="1"/>
</dbReference>
<keyword evidence="9" id="KW-1185">Reference proteome</keyword>
<dbReference type="Pfam" id="PF00535">
    <property type="entry name" value="Glycos_transf_2"/>
    <property type="match status" value="1"/>
</dbReference>
<dbReference type="Gene3D" id="3.90.550.10">
    <property type="entry name" value="Spore Coat Polysaccharide Biosynthesis Protein SpsA, Chain A"/>
    <property type="match status" value="1"/>
</dbReference>
<keyword evidence="4 8" id="KW-0808">Transferase</keyword>
<dbReference type="GO" id="GO:0019350">
    <property type="term" value="P:teichoic acid biosynthetic process"/>
    <property type="evidence" value="ECO:0007669"/>
    <property type="project" value="UniProtKB-KW"/>
</dbReference>
<dbReference type="EMBL" id="VLTK01000010">
    <property type="protein sequence ID" value="TSI13939.1"/>
    <property type="molecule type" value="Genomic_DNA"/>
</dbReference>
<dbReference type="InterPro" id="IPR043149">
    <property type="entry name" value="TagF_N"/>
</dbReference>
<dbReference type="InterPro" id="IPR051612">
    <property type="entry name" value="Teichoic_Acid_Biosynth"/>
</dbReference>
<dbReference type="SUPFAM" id="SSF53756">
    <property type="entry name" value="UDP-Glycosyltransferase/glycogen phosphorylase"/>
    <property type="match status" value="1"/>
</dbReference>
<evidence type="ECO:0000256" key="3">
    <source>
        <dbReference type="ARBA" id="ARBA00022475"/>
    </source>
</evidence>
<dbReference type="GO" id="GO:0005886">
    <property type="term" value="C:plasma membrane"/>
    <property type="evidence" value="ECO:0007669"/>
    <property type="project" value="UniProtKB-SubCell"/>
</dbReference>
<keyword evidence="6" id="KW-0472">Membrane</keyword>
<dbReference type="OrthoDB" id="8549922at2"/>
<comment type="subcellular location">
    <subcellularLocation>
        <location evidence="1">Cell membrane</location>
        <topology evidence="1">Peripheral membrane protein</topology>
    </subcellularLocation>
</comment>
<dbReference type="InterPro" id="IPR029044">
    <property type="entry name" value="Nucleotide-diphossugar_trans"/>
</dbReference>
<dbReference type="GO" id="GO:0047355">
    <property type="term" value="F:CDP-glycerol glycerophosphotransferase activity"/>
    <property type="evidence" value="ECO:0007669"/>
    <property type="project" value="InterPro"/>
</dbReference>
<evidence type="ECO:0000313" key="9">
    <source>
        <dbReference type="Proteomes" id="UP000316406"/>
    </source>
</evidence>
<evidence type="ECO:0000313" key="8">
    <source>
        <dbReference type="EMBL" id="TSI13939.1"/>
    </source>
</evidence>
<dbReference type="PANTHER" id="PTHR37316:SF3">
    <property type="entry name" value="TEICHOIC ACID GLYCEROL-PHOSPHATE TRANSFERASE"/>
    <property type="match status" value="1"/>
</dbReference>
<sequence length="1177" mass="132039">MKAQQWRKALWHLRHGGIKGFRDYKRKFKFTDDFTDDSAAAERVSRAGDRPTLSVVVPTFNASDFVDRCLSSILTQKGIDLEVLVVDDGSSDDTAEKAKEVAGRDGRVTVITGRNSGPAIARNRGVEAARGEYLAFVDADDEVLPNAYATMVGSLERTGSDIATGSYIRMGMMGRLRPKLTARVHARQRLAVRLDDMPELLEEPVLWNKVYQRDFWDRHVGPMKSFANYEDQEPVYRALVGAAAIDVLPADVYAWRLADGRDTRSHRKARLTDLRAKLEVIEALANVLEHEPDMVRTHAYAIWMGTDLAMHAEYLDTATDRFRKTLCSATHELKKSMPRHAWKLIPTQERLFMWVVAAGRLHDIEEILGTRLEETTAVPFEHVDGRWNVVPTFVHRLETRLPSRLLRARQVDFKPVVRVRNARWVSEGILELQGCAYVPGIDPAELAVRMQGVMDGATVFDLPVDSREDNRVDLEAGDPWRSYAAGGFTVRIDIREIDDVSPRGIGLFGVFDARDVRLSAPATSSTVVGMIAPSPMVDSQRVTVIADEHDELSISPVAIPVATVVAKNVSVNGGSITVTLSSDADVRAMELVHRGETHQLAIQNRSIFDGDLPTLPDRYLAGGERLWTLRAHKVDGQAEDVYYDSVDYLLPDTGRARPEPDIDGKVKIAQRAIRVSVTGASSDRDRLMLTGRIDPPQKLCVVLKSSDQTIAPSETTMHADGGFTTVYDLTTAGPEGGTVAALSGGYHVRFGITSESSESWARVAGKLAIRPVDVYTEWNTIRIEGRASGSVAITATPPWSSKERTTHGRFSLREQDWGPVSEGILFESFNGKSCNDNPRALFDAVRELGVKIPLYWSVRDRTVEVPAGGIPVVEGTAAWHSALATTKSWVNNNNFPYYVRKRLGQYYLQTWHGTPMKKLLWDIPSSKVPLTYRRLMNNEVQQWDVLLAQSEKAAENLRSGLGYEGEVLVGEYPRNQRLAKNLLRQETIRKRLGINPDSRVILYAPTWRERHRTGAIFRWEDYLDLPALSAQTKSTVLVRAHHVAKTRHMQKGGVIDVSTVRHVEDLLAITDVLITDYSSLLFDFRLTGRALILFAPDIYDYREERGFYDDVGEYPPHVTCQGIEEISEYCSQIFDKMCREDSDNDSFTLPPNEYQCTLDTCINLLLNFQQPYQQIEE</sequence>
<dbReference type="Gene3D" id="3.40.50.12580">
    <property type="match status" value="1"/>
</dbReference>
<gene>
    <name evidence="8" type="ORF">FO013_16655</name>
</gene>
<dbReference type="InterPro" id="IPR001173">
    <property type="entry name" value="Glyco_trans_2-like"/>
</dbReference>
<dbReference type="Proteomes" id="UP000316406">
    <property type="component" value="Unassembled WGS sequence"/>
</dbReference>
<evidence type="ECO:0000256" key="1">
    <source>
        <dbReference type="ARBA" id="ARBA00004202"/>
    </source>
</evidence>
<dbReference type="InterPro" id="IPR007554">
    <property type="entry name" value="Glycerophosphate_synth"/>
</dbReference>
<name>A0A556C911_BREAU</name>
<evidence type="ECO:0000256" key="2">
    <source>
        <dbReference type="ARBA" id="ARBA00010488"/>
    </source>
</evidence>
<dbReference type="Gene3D" id="3.40.50.11820">
    <property type="match status" value="1"/>
</dbReference>
<dbReference type="InterPro" id="IPR043148">
    <property type="entry name" value="TagF_C"/>
</dbReference>
<dbReference type="Pfam" id="PF04464">
    <property type="entry name" value="Glyphos_transf"/>
    <property type="match status" value="1"/>
</dbReference>
<proteinExistence type="inferred from homology"/>
<evidence type="ECO:0000256" key="5">
    <source>
        <dbReference type="ARBA" id="ARBA00022944"/>
    </source>
</evidence>
<evidence type="ECO:0000259" key="7">
    <source>
        <dbReference type="Pfam" id="PF00535"/>
    </source>
</evidence>
<feature type="domain" description="Glycosyltransferase 2-like" evidence="7">
    <location>
        <begin position="54"/>
        <end position="182"/>
    </location>
</feature>